<evidence type="ECO:0000313" key="2">
    <source>
        <dbReference type="Proteomes" id="UP000509510"/>
    </source>
</evidence>
<dbReference type="RefSeq" id="XP_035341499.1">
    <property type="nucleotide sequence ID" value="XM_035485606.1"/>
</dbReference>
<gene>
    <name evidence="1" type="ORF">TRUGW13939_02412</name>
</gene>
<dbReference type="SUPFAM" id="SSF52777">
    <property type="entry name" value="CoA-dependent acyltransferases"/>
    <property type="match status" value="1"/>
</dbReference>
<evidence type="ECO:0000313" key="1">
    <source>
        <dbReference type="EMBL" id="QKX55320.1"/>
    </source>
</evidence>
<dbReference type="AlphaFoldDB" id="A0A7H8QN06"/>
<dbReference type="EMBL" id="CP055898">
    <property type="protein sequence ID" value="QKX55320.1"/>
    <property type="molecule type" value="Genomic_DNA"/>
</dbReference>
<proteinExistence type="predicted"/>
<dbReference type="Proteomes" id="UP000509510">
    <property type="component" value="Chromosome I"/>
</dbReference>
<keyword evidence="2" id="KW-1185">Reference proteome</keyword>
<name>A0A7H8QN06_TALRU</name>
<organism evidence="1 2">
    <name type="scientific">Talaromyces rugulosus</name>
    <name type="common">Penicillium rugulosum</name>
    <dbReference type="NCBI Taxonomy" id="121627"/>
    <lineage>
        <taxon>Eukaryota</taxon>
        <taxon>Fungi</taxon>
        <taxon>Dikarya</taxon>
        <taxon>Ascomycota</taxon>
        <taxon>Pezizomycotina</taxon>
        <taxon>Eurotiomycetes</taxon>
        <taxon>Eurotiomycetidae</taxon>
        <taxon>Eurotiales</taxon>
        <taxon>Trichocomaceae</taxon>
        <taxon>Talaromyces</taxon>
        <taxon>Talaromyces sect. Islandici</taxon>
    </lineage>
</organism>
<dbReference type="InterPro" id="IPR023213">
    <property type="entry name" value="CAT-like_dom_sf"/>
</dbReference>
<dbReference type="PANTHER" id="PTHR42034:SF1">
    <property type="entry name" value="CONDENSATION DOMAIN-CONTAINING PROTEIN"/>
    <property type="match status" value="1"/>
</dbReference>
<dbReference type="PANTHER" id="PTHR42034">
    <property type="entry name" value="CHROMOSOME 7, WHOLE GENOME SHOTGUN SEQUENCE-RELATED"/>
    <property type="match status" value="1"/>
</dbReference>
<dbReference type="Gene3D" id="3.30.559.30">
    <property type="entry name" value="Nonribosomal peptide synthetase, condensation domain"/>
    <property type="match status" value="1"/>
</dbReference>
<dbReference type="GeneID" id="55989921"/>
<protein>
    <recommendedName>
        <fullName evidence="3">Condensation domain-containing protein</fullName>
    </recommendedName>
</protein>
<sequence length="472" mass="52151">MSFNGWRLQADGSWRKELGGLEKVYRFYSTTSLATGCEHWGLYSLCKVTYSGSLAHGIATALRDAWKALRIEFPALGLVIDGSDAVYRPINQAGNEKYDNIDSLEQFAQATFSVEQNRTVEEIIAHFPLNDLPTLYWLPRSSELMLLNSHWRSDGLGSVMLLNRFLELVVDPSEVLQGQCGHVDTEIARISPSLEDAVGTPLVPTPKILETASQTGKLFREKSMKSFGVPFKGDTTTSPGNTAIEATVYTPESSKALFDACKARKITVSAAIHTALAQTVFELTSVENATEYATIMAVNMRPYVEKPYNASEHACRTYVTSITPTVQRGASFHDSTTSLTQLFKNWYSKEFSQALREIYQGASRALLSPPPKSAGPPPNPPSGIVHSNLGVVDRFLGTQFGDGAIQVTKFRFGVSIMNRQMLLYPWSFRGELNLSINYNDAFYDASAPQQVLGGIQEKLERELGIKLERCAS</sequence>
<dbReference type="Gene3D" id="3.30.559.10">
    <property type="entry name" value="Chloramphenicol acetyltransferase-like domain"/>
    <property type="match status" value="1"/>
</dbReference>
<evidence type="ECO:0008006" key="3">
    <source>
        <dbReference type="Google" id="ProtNLM"/>
    </source>
</evidence>
<dbReference type="KEGG" id="trg:TRUGW13939_02412"/>
<reference evidence="2" key="1">
    <citation type="submission" date="2020-06" db="EMBL/GenBank/DDBJ databases">
        <title>A chromosome-scale genome assembly of Talaromyces rugulosus W13939.</title>
        <authorList>
            <person name="Wang B."/>
            <person name="Guo L."/>
            <person name="Ye K."/>
            <person name="Wang L."/>
        </authorList>
    </citation>
    <scope>NUCLEOTIDE SEQUENCE [LARGE SCALE GENOMIC DNA]</scope>
    <source>
        <strain evidence="2">W13939</strain>
    </source>
</reference>
<dbReference type="OrthoDB" id="2548233at2759"/>
<accession>A0A7H8QN06</accession>